<accession>A0AAW0WBI9</accession>
<proteinExistence type="predicted"/>
<gene>
    <name evidence="2" type="ORF">OTU49_008997</name>
</gene>
<feature type="compositionally biased region" description="Polar residues" evidence="1">
    <location>
        <begin position="79"/>
        <end position="89"/>
    </location>
</feature>
<sequence length="300" mass="34191">LSEPRQKQKETSVLINRRPNALAIISKSHQGHLRGDKMGRAKKKPKPTIAYQESKHARESQQQPCISVPSSHDIPQAYSRFQENISFGSSRDYRENPCDSIHYNSDIRALHNQQRANTSKPAGSKFSKKKVSRNRERLSESSSDDSSQRRKHKLRLKPPQSSRQSHKSSQKRVSPRCKTTIPVADQRYAQSTLTSRLRGELSGPPKKEEKENLIPFIPCGSKSTSHHRALIIQQELSHLKNMTSKEQQLVTVPRSCLQEFDADESGSDSERVTEQTVKRALANIQQHITRKANMYPRTNL</sequence>
<evidence type="ECO:0000313" key="3">
    <source>
        <dbReference type="Proteomes" id="UP001445076"/>
    </source>
</evidence>
<evidence type="ECO:0000256" key="1">
    <source>
        <dbReference type="SAM" id="MobiDB-lite"/>
    </source>
</evidence>
<evidence type="ECO:0000313" key="2">
    <source>
        <dbReference type="EMBL" id="KAK8728527.1"/>
    </source>
</evidence>
<dbReference type="EMBL" id="JARKIK010000071">
    <property type="protein sequence ID" value="KAK8728527.1"/>
    <property type="molecule type" value="Genomic_DNA"/>
</dbReference>
<dbReference type="Proteomes" id="UP001445076">
    <property type="component" value="Unassembled WGS sequence"/>
</dbReference>
<feature type="compositionally biased region" description="Basic residues" evidence="1">
    <location>
        <begin position="164"/>
        <end position="175"/>
    </location>
</feature>
<feature type="compositionally biased region" description="Polar residues" evidence="1">
    <location>
        <begin position="111"/>
        <end position="121"/>
    </location>
</feature>
<reference evidence="2 3" key="1">
    <citation type="journal article" date="2024" name="BMC Genomics">
        <title>Genome assembly of redclaw crayfish (Cherax quadricarinatus) provides insights into its immune adaptation and hypoxia tolerance.</title>
        <authorList>
            <person name="Liu Z."/>
            <person name="Zheng J."/>
            <person name="Li H."/>
            <person name="Fang K."/>
            <person name="Wang S."/>
            <person name="He J."/>
            <person name="Zhou D."/>
            <person name="Weng S."/>
            <person name="Chi M."/>
            <person name="Gu Z."/>
            <person name="He J."/>
            <person name="Li F."/>
            <person name="Wang M."/>
        </authorList>
    </citation>
    <scope>NUCLEOTIDE SEQUENCE [LARGE SCALE GENOMIC DNA]</scope>
    <source>
        <strain evidence="2">ZL_2023a</strain>
    </source>
</reference>
<feature type="compositionally biased region" description="Polar residues" evidence="1">
    <location>
        <begin position="60"/>
        <end position="70"/>
    </location>
</feature>
<comment type="caution">
    <text evidence="2">The sequence shown here is derived from an EMBL/GenBank/DDBJ whole genome shotgun (WGS) entry which is preliminary data.</text>
</comment>
<name>A0AAW0WBI9_CHEQU</name>
<feature type="region of interest" description="Disordered" evidence="1">
    <location>
        <begin position="27"/>
        <end position="208"/>
    </location>
</feature>
<organism evidence="2 3">
    <name type="scientific">Cherax quadricarinatus</name>
    <name type="common">Australian red claw crayfish</name>
    <dbReference type="NCBI Taxonomy" id="27406"/>
    <lineage>
        <taxon>Eukaryota</taxon>
        <taxon>Metazoa</taxon>
        <taxon>Ecdysozoa</taxon>
        <taxon>Arthropoda</taxon>
        <taxon>Crustacea</taxon>
        <taxon>Multicrustacea</taxon>
        <taxon>Malacostraca</taxon>
        <taxon>Eumalacostraca</taxon>
        <taxon>Eucarida</taxon>
        <taxon>Decapoda</taxon>
        <taxon>Pleocyemata</taxon>
        <taxon>Astacidea</taxon>
        <taxon>Parastacoidea</taxon>
        <taxon>Parastacidae</taxon>
        <taxon>Cherax</taxon>
    </lineage>
</organism>
<keyword evidence="3" id="KW-1185">Reference proteome</keyword>
<feature type="non-terminal residue" evidence="2">
    <location>
        <position position="1"/>
    </location>
</feature>
<protein>
    <submittedName>
        <fullName evidence="2">Uncharacterized protein</fullName>
    </submittedName>
</protein>
<dbReference type="AlphaFoldDB" id="A0AAW0WBI9"/>